<dbReference type="PANTHER" id="PTHR46796:SF15">
    <property type="entry name" value="BLL1074 PROTEIN"/>
    <property type="match status" value="1"/>
</dbReference>
<dbReference type="STRING" id="443218.AS9A_2907"/>
<evidence type="ECO:0000256" key="1">
    <source>
        <dbReference type="ARBA" id="ARBA00023015"/>
    </source>
</evidence>
<dbReference type="InterPro" id="IPR046532">
    <property type="entry name" value="DUF6597"/>
</dbReference>
<evidence type="ECO:0000313" key="5">
    <source>
        <dbReference type="EMBL" id="AEF41354.1"/>
    </source>
</evidence>
<dbReference type="Pfam" id="PF12833">
    <property type="entry name" value="HTH_18"/>
    <property type="match status" value="1"/>
</dbReference>
<evidence type="ECO:0000256" key="2">
    <source>
        <dbReference type="ARBA" id="ARBA00023125"/>
    </source>
</evidence>
<dbReference type="GO" id="GO:0003700">
    <property type="term" value="F:DNA-binding transcription factor activity"/>
    <property type="evidence" value="ECO:0007669"/>
    <property type="project" value="InterPro"/>
</dbReference>
<dbReference type="EMBL" id="CP002786">
    <property type="protein sequence ID" value="AEF41354.1"/>
    <property type="molecule type" value="Genomic_DNA"/>
</dbReference>
<organism evidence="5 6">
    <name type="scientific">Hoyosella subflava (strain DSM 45089 / JCM 17490 / NBRC 109087 / DQS3-9A1)</name>
    <name type="common">Amycolicicoccus subflavus</name>
    <dbReference type="NCBI Taxonomy" id="443218"/>
    <lineage>
        <taxon>Bacteria</taxon>
        <taxon>Bacillati</taxon>
        <taxon>Actinomycetota</taxon>
        <taxon>Actinomycetes</taxon>
        <taxon>Mycobacteriales</taxon>
        <taxon>Hoyosellaceae</taxon>
        <taxon>Hoyosella</taxon>
    </lineage>
</organism>
<dbReference type="InterPro" id="IPR050204">
    <property type="entry name" value="AraC_XylS_family_regulators"/>
</dbReference>
<dbReference type="GO" id="GO:0043565">
    <property type="term" value="F:sequence-specific DNA binding"/>
    <property type="evidence" value="ECO:0007669"/>
    <property type="project" value="InterPro"/>
</dbReference>
<evidence type="ECO:0000313" key="6">
    <source>
        <dbReference type="Proteomes" id="UP000009235"/>
    </source>
</evidence>
<dbReference type="SMART" id="SM00342">
    <property type="entry name" value="HTH_ARAC"/>
    <property type="match status" value="1"/>
</dbReference>
<dbReference type="Gene3D" id="1.10.10.60">
    <property type="entry name" value="Homeodomain-like"/>
    <property type="match status" value="1"/>
</dbReference>
<reference evidence="5 6" key="1">
    <citation type="journal article" date="2011" name="J. Bacteriol.">
        <title>Complete genome sequence of Amycolicicoccus subflavus DQS3-9A1T, an actinomycete isolated from crude oil-polluted soil.</title>
        <authorList>
            <person name="Cai M."/>
            <person name="Chen W.M."/>
            <person name="Nie Y."/>
            <person name="Chi C.Q."/>
            <person name="Wang Y.N."/>
            <person name="Tang Y.Q."/>
            <person name="Li G.Y."/>
            <person name="Wu X.L."/>
        </authorList>
    </citation>
    <scope>NUCLEOTIDE SEQUENCE [LARGE SCALE GENOMIC DNA]</scope>
    <source>
        <strain evidence="6">DSM 45089 / DQS3-9A1</strain>
    </source>
</reference>
<dbReference type="KEGG" id="asd:AS9A_2907"/>
<dbReference type="HOGENOM" id="CLU_066193_0_0_11"/>
<dbReference type="AlphaFoldDB" id="F6EJZ6"/>
<gene>
    <name evidence="5" type="ordered locus">AS9A_2907</name>
</gene>
<dbReference type="PROSITE" id="PS01124">
    <property type="entry name" value="HTH_ARAC_FAMILY_2"/>
    <property type="match status" value="1"/>
</dbReference>
<dbReference type="eggNOG" id="COG2207">
    <property type="taxonomic scope" value="Bacteria"/>
</dbReference>
<accession>F6EJZ6</accession>
<dbReference type="RefSeq" id="WP_013807703.1">
    <property type="nucleotide sequence ID" value="NC_015564.1"/>
</dbReference>
<evidence type="ECO:0000259" key="4">
    <source>
        <dbReference type="PROSITE" id="PS01124"/>
    </source>
</evidence>
<keyword evidence="6" id="KW-1185">Reference proteome</keyword>
<evidence type="ECO:0000256" key="3">
    <source>
        <dbReference type="ARBA" id="ARBA00023163"/>
    </source>
</evidence>
<dbReference type="SUPFAM" id="SSF46689">
    <property type="entry name" value="Homeodomain-like"/>
    <property type="match status" value="1"/>
</dbReference>
<sequence>MIPGNPELDLVVREPPLALRGLIDGYLGYRMSGFAPALHRGLPSSHMTFIVSIGSPIVVVEQTSPVQRPDRYRCVLSGLQASSAVISHDGRQEGVAIELTPLGCRALFGMPARELWDLSFEFGDVVGRRGEELWDRLQYAPTWSDRFHVCDDVLTRMMTARHVAPELAACWRGIVGSAGQVRVAALAEHTGYSRQHLTRLFRSEFGLGPKLASRVVRFDAAQRELRSQPGTPLADIAQHAGFADQAHFTRECLELAGCTPREPRAESVPKVQESVTANE</sequence>
<dbReference type="InterPro" id="IPR009057">
    <property type="entry name" value="Homeodomain-like_sf"/>
</dbReference>
<dbReference type="PANTHER" id="PTHR46796">
    <property type="entry name" value="HTH-TYPE TRANSCRIPTIONAL ACTIVATOR RHAS-RELATED"/>
    <property type="match status" value="1"/>
</dbReference>
<name>F6EJZ6_HOYSD</name>
<keyword evidence="2" id="KW-0238">DNA-binding</keyword>
<keyword evidence="1" id="KW-0805">Transcription regulation</keyword>
<protein>
    <submittedName>
        <fullName evidence="5">Putative transcriptional regulator</fullName>
    </submittedName>
</protein>
<keyword evidence="3" id="KW-0804">Transcription</keyword>
<dbReference type="Proteomes" id="UP000009235">
    <property type="component" value="Chromosome"/>
</dbReference>
<proteinExistence type="predicted"/>
<dbReference type="InterPro" id="IPR018060">
    <property type="entry name" value="HTH_AraC"/>
</dbReference>
<dbReference type="Pfam" id="PF20240">
    <property type="entry name" value="DUF6597"/>
    <property type="match status" value="1"/>
</dbReference>
<feature type="domain" description="HTH araC/xylS-type" evidence="4">
    <location>
        <begin position="181"/>
        <end position="266"/>
    </location>
</feature>